<feature type="domain" description="Nucleotidyl transferase" evidence="1">
    <location>
        <begin position="5"/>
        <end position="283"/>
    </location>
</feature>
<keyword evidence="3" id="KW-0808">Transferase</keyword>
<evidence type="ECO:0000313" key="3">
    <source>
        <dbReference type="EMBL" id="MBP2416338.1"/>
    </source>
</evidence>
<comment type="caution">
    <text evidence="3">The sequence shown here is derived from an EMBL/GenBank/DDBJ whole genome shotgun (WGS) entry which is preliminary data.</text>
</comment>
<dbReference type="InterPro" id="IPR054566">
    <property type="entry name" value="ManC/GMP-like_b-helix"/>
</dbReference>
<dbReference type="GO" id="GO:0004475">
    <property type="term" value="F:mannose-1-phosphate guanylyltransferase (GTP) activity"/>
    <property type="evidence" value="ECO:0007669"/>
    <property type="project" value="UniProtKB-EC"/>
</dbReference>
<sequence length="359" mass="38619">MRYVLIMAGGSGKRLWPLSRQDMPKQLLKVLGGKSLLRIAYERLEGLVPPERVLVCTGADYAHVVAEELPEVLAENILGEPEGRDSLNAVAWPAAVLAARDPEAVVAVVTADQIMHPVEAFQTALAEGFAVAEEDPGALVTFGVVPTSAHTGYGYLRHADALAGHPDVHTVAEFKEKPDLATAQGYLDSGSYWWNAGMFVWRAATLLEQLAQLHPDTHAQVTALAAEPDRLAEIYPRLLKISVDYAVMEPASQGRGSGHVVAVRLPITWHDVGGFASLSEQLPRDAQGNATQGVSVLVDARDNLVINHAEDGRLVAVVGLSDTVIVQTPQITLVCPVSEAERIKELVAEVTERLGRSYA</sequence>
<dbReference type="Proteomes" id="UP000758168">
    <property type="component" value="Unassembled WGS sequence"/>
</dbReference>
<name>A0ABS4Z7Y0_9ACTN</name>
<feature type="domain" description="MannoseP isomerase/GMP-like beta-helix" evidence="2">
    <location>
        <begin position="295"/>
        <end position="349"/>
    </location>
</feature>
<dbReference type="Gene3D" id="3.90.550.10">
    <property type="entry name" value="Spore Coat Polysaccharide Biosynthesis Protein SpsA, Chain A"/>
    <property type="match status" value="1"/>
</dbReference>
<dbReference type="PANTHER" id="PTHR46390:SF1">
    <property type="entry name" value="MANNOSE-1-PHOSPHATE GUANYLYLTRANSFERASE"/>
    <property type="match status" value="1"/>
</dbReference>
<dbReference type="SUPFAM" id="SSF53448">
    <property type="entry name" value="Nucleotide-diphospho-sugar transferases"/>
    <property type="match status" value="1"/>
</dbReference>
<dbReference type="InterPro" id="IPR005835">
    <property type="entry name" value="NTP_transferase_dom"/>
</dbReference>
<dbReference type="EMBL" id="JAGIOB010000001">
    <property type="protein sequence ID" value="MBP2416338.1"/>
    <property type="molecule type" value="Genomic_DNA"/>
</dbReference>
<accession>A0ABS4Z7Y0</accession>
<dbReference type="InterPro" id="IPR029044">
    <property type="entry name" value="Nucleotide-diphossugar_trans"/>
</dbReference>
<dbReference type="RefSeq" id="WP_210053984.1">
    <property type="nucleotide sequence ID" value="NZ_BAAAMH010000012.1"/>
</dbReference>
<dbReference type="Pfam" id="PF00483">
    <property type="entry name" value="NTP_transferase"/>
    <property type="match status" value="1"/>
</dbReference>
<dbReference type="PANTHER" id="PTHR46390">
    <property type="entry name" value="MANNOSE-1-PHOSPHATE GUANYLYLTRANSFERASE"/>
    <property type="match status" value="1"/>
</dbReference>
<keyword evidence="3" id="KW-0548">Nucleotidyltransferase</keyword>
<dbReference type="SUPFAM" id="SSF159283">
    <property type="entry name" value="Guanosine diphospho-D-mannose pyrophosphorylase/mannose-6-phosphate isomerase linker domain"/>
    <property type="match status" value="1"/>
</dbReference>
<evidence type="ECO:0000259" key="1">
    <source>
        <dbReference type="Pfam" id="PF00483"/>
    </source>
</evidence>
<reference evidence="3 4" key="1">
    <citation type="submission" date="2021-03" db="EMBL/GenBank/DDBJ databases">
        <title>Sequencing the genomes of 1000 actinobacteria strains.</title>
        <authorList>
            <person name="Klenk H.-P."/>
        </authorList>
    </citation>
    <scope>NUCLEOTIDE SEQUENCE [LARGE SCALE GENOMIC DNA]</scope>
    <source>
        <strain evidence="3 4">DSM 12936</strain>
    </source>
</reference>
<keyword evidence="4" id="KW-1185">Reference proteome</keyword>
<dbReference type="CDD" id="cd02509">
    <property type="entry name" value="GDP-M1P_Guanylyltransferase"/>
    <property type="match status" value="1"/>
</dbReference>
<dbReference type="InterPro" id="IPR049577">
    <property type="entry name" value="GMPP_N"/>
</dbReference>
<organism evidence="3 4">
    <name type="scientific">Microlunatus capsulatus</name>
    <dbReference type="NCBI Taxonomy" id="99117"/>
    <lineage>
        <taxon>Bacteria</taxon>
        <taxon>Bacillati</taxon>
        <taxon>Actinomycetota</taxon>
        <taxon>Actinomycetes</taxon>
        <taxon>Propionibacteriales</taxon>
        <taxon>Propionibacteriaceae</taxon>
        <taxon>Microlunatus</taxon>
    </lineage>
</organism>
<evidence type="ECO:0000259" key="2">
    <source>
        <dbReference type="Pfam" id="PF22640"/>
    </source>
</evidence>
<evidence type="ECO:0000313" key="4">
    <source>
        <dbReference type="Proteomes" id="UP000758168"/>
    </source>
</evidence>
<dbReference type="EC" id="2.7.7.13" evidence="3"/>
<protein>
    <submittedName>
        <fullName evidence="3">Mannose-1-phosphate guanylyltransferase</fullName>
        <ecNumber evidence="3">2.7.7.13</ecNumber>
    </submittedName>
</protein>
<dbReference type="Pfam" id="PF22640">
    <property type="entry name" value="ManC_GMP_beta-helix"/>
    <property type="match status" value="1"/>
</dbReference>
<gene>
    <name evidence="3" type="ORF">JOF54_001260</name>
</gene>
<dbReference type="InterPro" id="IPR051161">
    <property type="entry name" value="Mannose-6P_isomerase_type2"/>
</dbReference>
<proteinExistence type="predicted"/>